<evidence type="ECO:0000313" key="3">
    <source>
        <dbReference type="Proteomes" id="UP001303115"/>
    </source>
</evidence>
<accession>A0AAN6PCP3</accession>
<protein>
    <submittedName>
        <fullName evidence="2">Uncharacterized protein</fullName>
    </submittedName>
</protein>
<feature type="compositionally biased region" description="Low complexity" evidence="1">
    <location>
        <begin position="32"/>
        <end position="44"/>
    </location>
</feature>
<proteinExistence type="predicted"/>
<feature type="region of interest" description="Disordered" evidence="1">
    <location>
        <begin position="1"/>
        <end position="76"/>
    </location>
</feature>
<feature type="compositionally biased region" description="Basic and acidic residues" evidence="1">
    <location>
        <begin position="49"/>
        <end position="59"/>
    </location>
</feature>
<dbReference type="Proteomes" id="UP001303115">
    <property type="component" value="Unassembled WGS sequence"/>
</dbReference>
<keyword evidence="3" id="KW-1185">Reference proteome</keyword>
<feature type="compositionally biased region" description="Low complexity" evidence="1">
    <location>
        <begin position="61"/>
        <end position="71"/>
    </location>
</feature>
<reference evidence="3" key="1">
    <citation type="journal article" date="2023" name="Mol. Phylogenet. Evol.">
        <title>Genome-scale phylogeny and comparative genomics of the fungal order Sordariales.</title>
        <authorList>
            <person name="Hensen N."/>
            <person name="Bonometti L."/>
            <person name="Westerberg I."/>
            <person name="Brannstrom I.O."/>
            <person name="Guillou S."/>
            <person name="Cros-Aarteil S."/>
            <person name="Calhoun S."/>
            <person name="Haridas S."/>
            <person name="Kuo A."/>
            <person name="Mondo S."/>
            <person name="Pangilinan J."/>
            <person name="Riley R."/>
            <person name="LaButti K."/>
            <person name="Andreopoulos B."/>
            <person name="Lipzen A."/>
            <person name="Chen C."/>
            <person name="Yan M."/>
            <person name="Daum C."/>
            <person name="Ng V."/>
            <person name="Clum A."/>
            <person name="Steindorff A."/>
            <person name="Ohm R.A."/>
            <person name="Martin F."/>
            <person name="Silar P."/>
            <person name="Natvig D.O."/>
            <person name="Lalanne C."/>
            <person name="Gautier V."/>
            <person name="Ament-Velasquez S.L."/>
            <person name="Kruys A."/>
            <person name="Hutchinson M.I."/>
            <person name="Powell A.J."/>
            <person name="Barry K."/>
            <person name="Miller A.N."/>
            <person name="Grigoriev I.V."/>
            <person name="Debuchy R."/>
            <person name="Gladieux P."/>
            <person name="Hiltunen Thoren M."/>
            <person name="Johannesson H."/>
        </authorList>
    </citation>
    <scope>NUCLEOTIDE SEQUENCE [LARGE SCALE GENOMIC DNA]</scope>
    <source>
        <strain evidence="3">CBS 284.82</strain>
    </source>
</reference>
<evidence type="ECO:0000256" key="1">
    <source>
        <dbReference type="SAM" id="MobiDB-lite"/>
    </source>
</evidence>
<gene>
    <name evidence="2" type="ORF">C8A01DRAFT_19162</name>
</gene>
<organism evidence="2 3">
    <name type="scientific">Parachaetomium inaequale</name>
    <dbReference type="NCBI Taxonomy" id="2588326"/>
    <lineage>
        <taxon>Eukaryota</taxon>
        <taxon>Fungi</taxon>
        <taxon>Dikarya</taxon>
        <taxon>Ascomycota</taxon>
        <taxon>Pezizomycotina</taxon>
        <taxon>Sordariomycetes</taxon>
        <taxon>Sordariomycetidae</taxon>
        <taxon>Sordariales</taxon>
        <taxon>Chaetomiaceae</taxon>
        <taxon>Parachaetomium</taxon>
    </lineage>
</organism>
<name>A0AAN6PCP3_9PEZI</name>
<evidence type="ECO:0000313" key="2">
    <source>
        <dbReference type="EMBL" id="KAK4033951.1"/>
    </source>
</evidence>
<dbReference type="EMBL" id="MU854501">
    <property type="protein sequence ID" value="KAK4033951.1"/>
    <property type="molecule type" value="Genomic_DNA"/>
</dbReference>
<comment type="caution">
    <text evidence="2">The sequence shown here is derived from an EMBL/GenBank/DDBJ whole genome shotgun (WGS) entry which is preliminary data.</text>
</comment>
<dbReference type="AlphaFoldDB" id="A0AAN6PCP3"/>
<sequence>MSSRLTAPVSKLTRSFGTSPAVARPSHLLSNAPKAAAAAATGAGRKTKPAADEPAERNHSTTTTTTTTTTTPHRPLLPQHQQRIIPFMQTFHHSAPKPLPPTFTTIDRAILPDLSSAQHHQTDPYAHIRMPLLPDNSAVRHLQPEAADAPLPQPEILVVAANPEQVLPAALTEVEGMGVDGVELGFVHLMGREGEQEERYEMAGGMIRDLWRGMVDDVFGGSQGKGKGGAAPA</sequence>